<dbReference type="EC" id="2.7.13.3" evidence="2"/>
<dbReference type="AlphaFoldDB" id="A0AAU6P0T1"/>
<evidence type="ECO:0000313" key="10">
    <source>
        <dbReference type="EMBL" id="WXA03488.1"/>
    </source>
</evidence>
<dbReference type="PRINTS" id="PR00344">
    <property type="entry name" value="BCTRLSENSOR"/>
</dbReference>
<evidence type="ECO:0000256" key="6">
    <source>
        <dbReference type="ARBA" id="ARBA00023012"/>
    </source>
</evidence>
<proteinExistence type="predicted"/>
<dbReference type="CDD" id="cd00082">
    <property type="entry name" value="HisKA"/>
    <property type="match status" value="1"/>
</dbReference>
<feature type="domain" description="Histidine kinase" evidence="8">
    <location>
        <begin position="189"/>
        <end position="405"/>
    </location>
</feature>
<dbReference type="InterPro" id="IPR004358">
    <property type="entry name" value="Sig_transdc_His_kin-like_C"/>
</dbReference>
<dbReference type="PANTHER" id="PTHR43711:SF26">
    <property type="entry name" value="SENSOR HISTIDINE KINASE RCSC"/>
    <property type="match status" value="1"/>
</dbReference>
<evidence type="ECO:0000313" key="11">
    <source>
        <dbReference type="EMBL" id="WXA14090.1"/>
    </source>
</evidence>
<evidence type="ECO:0000256" key="3">
    <source>
        <dbReference type="ARBA" id="ARBA00022553"/>
    </source>
</evidence>
<dbReference type="InterPro" id="IPR036890">
    <property type="entry name" value="HATPase_C_sf"/>
</dbReference>
<dbReference type="CDD" id="cd00130">
    <property type="entry name" value="PAS"/>
    <property type="match status" value="1"/>
</dbReference>
<dbReference type="SMART" id="SM00388">
    <property type="entry name" value="HisKA"/>
    <property type="match status" value="1"/>
</dbReference>
<feature type="coiled-coil region" evidence="7">
    <location>
        <begin position="123"/>
        <end position="176"/>
    </location>
</feature>
<protein>
    <recommendedName>
        <fullName evidence="2">histidine kinase</fullName>
        <ecNumber evidence="2">2.7.13.3</ecNumber>
    </recommendedName>
</protein>
<dbReference type="SMART" id="SM00091">
    <property type="entry name" value="PAS"/>
    <property type="match status" value="1"/>
</dbReference>
<keyword evidence="6" id="KW-0902">Two-component regulatory system</keyword>
<dbReference type="Pfam" id="PF00989">
    <property type="entry name" value="PAS"/>
    <property type="match status" value="1"/>
</dbReference>
<gene>
    <name evidence="11" type="ORF">R3L15_04260</name>
    <name evidence="10" type="ORF">R3L16_03140</name>
</gene>
<name>A0AAU6P0T1_9FLAO</name>
<dbReference type="PANTHER" id="PTHR43711">
    <property type="entry name" value="TWO-COMPONENT HISTIDINE KINASE"/>
    <property type="match status" value="1"/>
</dbReference>
<dbReference type="SMART" id="SM00387">
    <property type="entry name" value="HATPase_c"/>
    <property type="match status" value="1"/>
</dbReference>
<evidence type="ECO:0000256" key="2">
    <source>
        <dbReference type="ARBA" id="ARBA00012438"/>
    </source>
</evidence>
<evidence type="ECO:0000313" key="12">
    <source>
        <dbReference type="Proteomes" id="UP001368318"/>
    </source>
</evidence>
<dbReference type="SUPFAM" id="SSF55874">
    <property type="entry name" value="ATPase domain of HSP90 chaperone/DNA topoisomerase II/histidine kinase"/>
    <property type="match status" value="1"/>
</dbReference>
<dbReference type="GO" id="GO:0000155">
    <property type="term" value="F:phosphorelay sensor kinase activity"/>
    <property type="evidence" value="ECO:0007669"/>
    <property type="project" value="InterPro"/>
</dbReference>
<keyword evidence="7" id="KW-0175">Coiled coil</keyword>
<keyword evidence="3" id="KW-0597">Phosphoprotein</keyword>
<dbReference type="InterPro" id="IPR003594">
    <property type="entry name" value="HATPase_dom"/>
</dbReference>
<keyword evidence="12" id="KW-1185">Reference proteome</keyword>
<dbReference type="Gene3D" id="3.30.565.10">
    <property type="entry name" value="Histidine kinase-like ATPase, C-terminal domain"/>
    <property type="match status" value="1"/>
</dbReference>
<dbReference type="CDD" id="cd00075">
    <property type="entry name" value="HATPase"/>
    <property type="match status" value="1"/>
</dbReference>
<keyword evidence="5 10" id="KW-0418">Kinase</keyword>
<feature type="domain" description="PAS" evidence="9">
    <location>
        <begin position="5"/>
        <end position="75"/>
    </location>
</feature>
<evidence type="ECO:0000256" key="4">
    <source>
        <dbReference type="ARBA" id="ARBA00022679"/>
    </source>
</evidence>
<accession>A0AAU6P0T1</accession>
<dbReference type="InterPro" id="IPR000014">
    <property type="entry name" value="PAS"/>
</dbReference>
<dbReference type="PROSITE" id="PS50112">
    <property type="entry name" value="PAS"/>
    <property type="match status" value="1"/>
</dbReference>
<dbReference type="InterPro" id="IPR005467">
    <property type="entry name" value="His_kinase_dom"/>
</dbReference>
<comment type="catalytic activity">
    <reaction evidence="1">
        <text>ATP + protein L-histidine = ADP + protein N-phospho-L-histidine.</text>
        <dbReference type="EC" id="2.7.13.3"/>
    </reaction>
</comment>
<dbReference type="KEGG" id="mcaa:R3L15_04260"/>
<reference evidence="10 12" key="1">
    <citation type="submission" date="2023-10" db="EMBL/GenBank/DDBJ databases">
        <title>Culture-based analysis of two novel bacteria associated with mangrove crab gills.</title>
        <authorList>
            <person name="Yang X."/>
            <person name="Garuglieri E."/>
            <person name="Van Goethem M.W."/>
            <person name="Fusi M."/>
            <person name="Marasco R."/>
            <person name="Daffonchio D.G."/>
        </authorList>
    </citation>
    <scope>NUCLEOTIDE SEQUENCE [LARGE SCALE GENOMIC DNA]</scope>
    <source>
        <strain evidence="11">UG2-1</strain>
        <strain evidence="10">UG2-2</strain>
        <strain evidence="12">UG2_2</strain>
    </source>
</reference>
<dbReference type="InterPro" id="IPR003661">
    <property type="entry name" value="HisK_dim/P_dom"/>
</dbReference>
<keyword evidence="4 10" id="KW-0808">Transferase</keyword>
<dbReference type="Gene3D" id="3.30.450.20">
    <property type="entry name" value="PAS domain"/>
    <property type="match status" value="1"/>
</dbReference>
<dbReference type="PROSITE" id="PS50109">
    <property type="entry name" value="HIS_KIN"/>
    <property type="match status" value="1"/>
</dbReference>
<evidence type="ECO:0000256" key="1">
    <source>
        <dbReference type="ARBA" id="ARBA00000085"/>
    </source>
</evidence>
<organism evidence="10 12">
    <name type="scientific">Mangrovimonas cancribranchiae</name>
    <dbReference type="NCBI Taxonomy" id="3080055"/>
    <lineage>
        <taxon>Bacteria</taxon>
        <taxon>Pseudomonadati</taxon>
        <taxon>Bacteroidota</taxon>
        <taxon>Flavobacteriia</taxon>
        <taxon>Flavobacteriales</taxon>
        <taxon>Flavobacteriaceae</taxon>
        <taxon>Mangrovimonas</taxon>
    </lineage>
</organism>
<dbReference type="InterPro" id="IPR013767">
    <property type="entry name" value="PAS_fold"/>
</dbReference>
<evidence type="ECO:0000259" key="9">
    <source>
        <dbReference type="PROSITE" id="PS50112"/>
    </source>
</evidence>
<evidence type="ECO:0000259" key="8">
    <source>
        <dbReference type="PROSITE" id="PS50109"/>
    </source>
</evidence>
<dbReference type="Pfam" id="PF00512">
    <property type="entry name" value="HisKA"/>
    <property type="match status" value="1"/>
</dbReference>
<dbReference type="Gene3D" id="1.10.287.130">
    <property type="match status" value="1"/>
</dbReference>
<dbReference type="EMBL" id="CP136925">
    <property type="protein sequence ID" value="WXA14090.1"/>
    <property type="molecule type" value="Genomic_DNA"/>
</dbReference>
<dbReference type="InterPro" id="IPR035965">
    <property type="entry name" value="PAS-like_dom_sf"/>
</dbReference>
<evidence type="ECO:0000256" key="7">
    <source>
        <dbReference type="SAM" id="Coils"/>
    </source>
</evidence>
<dbReference type="SUPFAM" id="SSF47384">
    <property type="entry name" value="Homodimeric domain of signal transducing histidine kinase"/>
    <property type="match status" value="1"/>
</dbReference>
<evidence type="ECO:0000256" key="5">
    <source>
        <dbReference type="ARBA" id="ARBA00022777"/>
    </source>
</evidence>
<dbReference type="InterPro" id="IPR050736">
    <property type="entry name" value="Sensor_HK_Regulatory"/>
</dbReference>
<sequence>MLQKDQDIFKVLLESISEGVIIVDDCQRIVEVNAATEKMFGYRKEELLKQPLSVLIPNQYHKGHKAHFDGFMKQQERRQMGQGRDIYGACKNGDIFPMEAGLNPFTIYGKKYVMALVIDISMRKKQEQKIKTLNENLEDKVVQRTQELNKMILELKAENEKRIKAEAKAKSALKREKELNDLKTKFLSLVSHEFKTPLSGILTSTMLLSKYQLTDQQEKRDKHIKTISDKVHYLNNILNDFLTLEKLEKGKLKYNPTTFKLSKVVNEVVYNANMLLKDGQKINYPEGIDAFSLYQDEKIVELALSNLVNNAIKYSSEHTEIDIAITQDSQKTVFQVKDNGIGIPKKDQKNIFNRYFRAENALLTQGTGIGLNIVKDHMKNLKGKIYFNSVEHKGTVFTIELPNSV</sequence>
<dbReference type="RefSeq" id="WP_338733434.1">
    <property type="nucleotide sequence ID" value="NZ_CP136924.1"/>
</dbReference>
<dbReference type="EMBL" id="CP136924">
    <property type="protein sequence ID" value="WXA03488.1"/>
    <property type="molecule type" value="Genomic_DNA"/>
</dbReference>
<dbReference type="SUPFAM" id="SSF55785">
    <property type="entry name" value="PYP-like sensor domain (PAS domain)"/>
    <property type="match status" value="1"/>
</dbReference>
<dbReference type="Proteomes" id="UP001368318">
    <property type="component" value="Chromosome"/>
</dbReference>
<dbReference type="InterPro" id="IPR036097">
    <property type="entry name" value="HisK_dim/P_sf"/>
</dbReference>
<dbReference type="GO" id="GO:0006355">
    <property type="term" value="P:regulation of DNA-templated transcription"/>
    <property type="evidence" value="ECO:0007669"/>
    <property type="project" value="InterPro"/>
</dbReference>
<dbReference type="NCBIfam" id="TIGR00229">
    <property type="entry name" value="sensory_box"/>
    <property type="match status" value="1"/>
</dbReference>
<dbReference type="Pfam" id="PF02518">
    <property type="entry name" value="HATPase_c"/>
    <property type="match status" value="1"/>
</dbReference>